<dbReference type="EMBL" id="QLNT01000010">
    <property type="protein sequence ID" value="KAF3071457.1"/>
    <property type="molecule type" value="Genomic_DNA"/>
</dbReference>
<gene>
    <name evidence="1" type="ORF">CFAM422_006397</name>
</gene>
<organism evidence="1 2">
    <name type="scientific">Trichoderma lentiforme</name>
    <dbReference type="NCBI Taxonomy" id="1567552"/>
    <lineage>
        <taxon>Eukaryota</taxon>
        <taxon>Fungi</taxon>
        <taxon>Dikarya</taxon>
        <taxon>Ascomycota</taxon>
        <taxon>Pezizomycotina</taxon>
        <taxon>Sordariomycetes</taxon>
        <taxon>Hypocreomycetidae</taxon>
        <taxon>Hypocreales</taxon>
        <taxon>Hypocreaceae</taxon>
        <taxon>Trichoderma</taxon>
    </lineage>
</organism>
<sequence length="69" mass="7894">MAHKSFTFASSHMVANETIVHKFDNRLFYHGIISGLDNEGHGIIFQRFEAGKASYQQNRTRASPIHEVF</sequence>
<keyword evidence="2" id="KW-1185">Reference proteome</keyword>
<comment type="caution">
    <text evidence="1">The sequence shown here is derived from an EMBL/GenBank/DDBJ whole genome shotgun (WGS) entry which is preliminary data.</text>
</comment>
<proteinExistence type="predicted"/>
<name>A0A9P4XGA8_9HYPO</name>
<accession>A0A9P4XGA8</accession>
<dbReference type="AlphaFoldDB" id="A0A9P4XGA8"/>
<evidence type="ECO:0000313" key="1">
    <source>
        <dbReference type="EMBL" id="KAF3071457.1"/>
    </source>
</evidence>
<evidence type="ECO:0000313" key="2">
    <source>
        <dbReference type="Proteomes" id="UP000801864"/>
    </source>
</evidence>
<dbReference type="Proteomes" id="UP000801864">
    <property type="component" value="Unassembled WGS sequence"/>
</dbReference>
<protein>
    <submittedName>
        <fullName evidence="1">Uncharacterized protein</fullName>
    </submittedName>
</protein>
<reference evidence="1 2" key="1">
    <citation type="submission" date="2018-06" db="EMBL/GenBank/DDBJ databases">
        <title>Genome analysis of cellulolytic fungus Trichoderma lentiforme CFAM-422.</title>
        <authorList>
            <person name="Steindorff A.S."/>
            <person name="Formighieri E.F."/>
            <person name="Midorikawa G.E.O."/>
            <person name="Tamietti M.S."/>
            <person name="Ramos E.Z."/>
            <person name="Silva A.S."/>
            <person name="Bon E.P.S."/>
            <person name="Mendes T.D."/>
            <person name="Damaso M.C.T."/>
            <person name="Favaro L.C.L."/>
        </authorList>
    </citation>
    <scope>NUCLEOTIDE SEQUENCE [LARGE SCALE GENOMIC DNA]</scope>
    <source>
        <strain evidence="1 2">CFAM-422</strain>
    </source>
</reference>